<dbReference type="PANTHER" id="PTHR24421">
    <property type="entry name" value="NITRATE/NITRITE SENSOR PROTEIN NARX-RELATED"/>
    <property type="match status" value="1"/>
</dbReference>
<keyword evidence="7" id="KW-0067">ATP-binding</keyword>
<protein>
    <recommendedName>
        <fullName evidence="2">histidine kinase</fullName>
        <ecNumber evidence="2">2.7.13.3</ecNumber>
    </recommendedName>
</protein>
<dbReference type="KEGG" id="cant:NCTC13489_00475"/>
<dbReference type="RefSeq" id="WP_034716167.1">
    <property type="nucleotide sequence ID" value="NZ_LR134441.1"/>
</dbReference>
<comment type="catalytic activity">
    <reaction evidence="1">
        <text>ATP + protein L-histidine = ADP + protein N-phospho-L-histidine.</text>
        <dbReference type="EC" id="2.7.13.3"/>
    </reaction>
</comment>
<evidence type="ECO:0000256" key="7">
    <source>
        <dbReference type="ARBA" id="ARBA00022840"/>
    </source>
</evidence>
<feature type="domain" description="Histidine kinase/HSP90-like ATPase" evidence="10">
    <location>
        <begin position="832"/>
        <end position="921"/>
    </location>
</feature>
<dbReference type="InterPro" id="IPR050482">
    <property type="entry name" value="Sensor_HK_TwoCompSys"/>
</dbReference>
<dbReference type="PANTHER" id="PTHR24421:SF10">
    <property type="entry name" value="NITRATE_NITRITE SENSOR PROTEIN NARQ"/>
    <property type="match status" value="1"/>
</dbReference>
<dbReference type="SMART" id="SM00387">
    <property type="entry name" value="HATPase_c"/>
    <property type="match status" value="1"/>
</dbReference>
<accession>A0A448NND5</accession>
<keyword evidence="9" id="KW-0472">Membrane</keyword>
<dbReference type="GO" id="GO:0046983">
    <property type="term" value="F:protein dimerization activity"/>
    <property type="evidence" value="ECO:0007669"/>
    <property type="project" value="InterPro"/>
</dbReference>
<evidence type="ECO:0000256" key="8">
    <source>
        <dbReference type="ARBA" id="ARBA00023012"/>
    </source>
</evidence>
<reference evidence="11 13" key="1">
    <citation type="submission" date="2014-07" db="EMBL/GenBank/DDBJ databases">
        <authorList>
            <person name="Pisani N.G."/>
            <person name="Newman J.D."/>
        </authorList>
    </citation>
    <scope>NUCLEOTIDE SEQUENCE [LARGE SCALE GENOMIC DNA]</scope>
    <source>
        <strain evidence="11 13">LMG 24720</strain>
    </source>
</reference>
<dbReference type="CDD" id="cd16917">
    <property type="entry name" value="HATPase_UhpB-NarQ-NarX-like"/>
    <property type="match status" value="1"/>
</dbReference>
<dbReference type="GO" id="GO:0016020">
    <property type="term" value="C:membrane"/>
    <property type="evidence" value="ECO:0007669"/>
    <property type="project" value="InterPro"/>
</dbReference>
<keyword evidence="6 12" id="KW-0418">Kinase</keyword>
<keyword evidence="13" id="KW-1185">Reference proteome</keyword>
<dbReference type="EMBL" id="LR134441">
    <property type="protein sequence ID" value="VEH96470.1"/>
    <property type="molecule type" value="Genomic_DNA"/>
</dbReference>
<gene>
    <name evidence="12" type="primary">desK</name>
    <name evidence="11" type="ORF">HY04_00735</name>
    <name evidence="12" type="ORF">NCTC13489_00475</name>
</gene>
<keyword evidence="9" id="KW-0812">Transmembrane</keyword>
<dbReference type="InterPro" id="IPR003594">
    <property type="entry name" value="HATPase_dom"/>
</dbReference>
<dbReference type="Gene3D" id="3.30.565.10">
    <property type="entry name" value="Histidine kinase-like ATPase, C-terminal domain"/>
    <property type="match status" value="1"/>
</dbReference>
<evidence type="ECO:0000256" key="9">
    <source>
        <dbReference type="SAM" id="Phobius"/>
    </source>
</evidence>
<dbReference type="SUPFAM" id="SSF55874">
    <property type="entry name" value="ATPase domain of HSP90 chaperone/DNA topoisomerase II/histidine kinase"/>
    <property type="match status" value="1"/>
</dbReference>
<evidence type="ECO:0000256" key="5">
    <source>
        <dbReference type="ARBA" id="ARBA00022741"/>
    </source>
</evidence>
<keyword evidence="8" id="KW-0902">Two-component regulatory system</keyword>
<evidence type="ECO:0000313" key="11">
    <source>
        <dbReference type="EMBL" id="KEY19788.1"/>
    </source>
</evidence>
<dbReference type="Proteomes" id="UP000028349">
    <property type="component" value="Unassembled WGS sequence"/>
</dbReference>
<dbReference type="STRING" id="266748.HY04_00735"/>
<evidence type="ECO:0000256" key="4">
    <source>
        <dbReference type="ARBA" id="ARBA00022679"/>
    </source>
</evidence>
<reference evidence="12 14" key="2">
    <citation type="submission" date="2018-12" db="EMBL/GenBank/DDBJ databases">
        <authorList>
            <consortium name="Pathogen Informatics"/>
        </authorList>
    </citation>
    <scope>NUCLEOTIDE SEQUENCE [LARGE SCALE GENOMIC DNA]</scope>
    <source>
        <strain evidence="12 14">NCTC13489</strain>
    </source>
</reference>
<keyword evidence="3" id="KW-0597">Phosphoprotein</keyword>
<dbReference type="InterPro" id="IPR036890">
    <property type="entry name" value="HATPase_C_sf"/>
</dbReference>
<keyword evidence="4 12" id="KW-0808">Transferase</keyword>
<keyword evidence="9" id="KW-1133">Transmembrane helix</keyword>
<dbReference type="OrthoDB" id="9809670at2"/>
<evidence type="ECO:0000313" key="14">
    <source>
        <dbReference type="Proteomes" id="UP000270036"/>
    </source>
</evidence>
<evidence type="ECO:0000256" key="3">
    <source>
        <dbReference type="ARBA" id="ARBA00022553"/>
    </source>
</evidence>
<dbReference type="Gene3D" id="2.130.10.10">
    <property type="entry name" value="YVTN repeat-like/Quinoprotein amine dehydrogenase"/>
    <property type="match status" value="3"/>
</dbReference>
<evidence type="ECO:0000256" key="2">
    <source>
        <dbReference type="ARBA" id="ARBA00012438"/>
    </source>
</evidence>
<dbReference type="Gene3D" id="1.20.5.1930">
    <property type="match status" value="1"/>
</dbReference>
<feature type="transmembrane region" description="Helical" evidence="9">
    <location>
        <begin position="686"/>
        <end position="705"/>
    </location>
</feature>
<dbReference type="InterPro" id="IPR011047">
    <property type="entry name" value="Quinoprotein_ADH-like_sf"/>
</dbReference>
<organism evidence="12 14">
    <name type="scientific">Kaistella antarctica</name>
    <dbReference type="NCBI Taxonomy" id="266748"/>
    <lineage>
        <taxon>Bacteria</taxon>
        <taxon>Pseudomonadati</taxon>
        <taxon>Bacteroidota</taxon>
        <taxon>Flavobacteriia</taxon>
        <taxon>Flavobacteriales</taxon>
        <taxon>Weeksellaceae</taxon>
        <taxon>Chryseobacterium group</taxon>
        <taxon>Kaistella</taxon>
    </lineage>
</organism>
<dbReference type="Pfam" id="PF07730">
    <property type="entry name" value="HisKA_3"/>
    <property type="match status" value="1"/>
</dbReference>
<dbReference type="InterPro" id="IPR011712">
    <property type="entry name" value="Sig_transdc_His_kin_sub3_dim/P"/>
</dbReference>
<dbReference type="GO" id="GO:0005524">
    <property type="term" value="F:ATP binding"/>
    <property type="evidence" value="ECO:0007669"/>
    <property type="project" value="UniProtKB-KW"/>
</dbReference>
<dbReference type="GO" id="GO:0000155">
    <property type="term" value="F:phosphorelay sensor kinase activity"/>
    <property type="evidence" value="ECO:0007669"/>
    <property type="project" value="InterPro"/>
</dbReference>
<evidence type="ECO:0000259" key="10">
    <source>
        <dbReference type="SMART" id="SM00387"/>
    </source>
</evidence>
<sequence>MVYEVIQDNNGFLWVATDNGIARFDGKRFINYSTKDGLPSNDVIHVFKQNDGTIWVNCYKQAPSYFDEKRNKFINLDYDKHVVKLSNSMFNVYYSIRKNDLFFQNHLGNFTFSEGKIIDKLIISEKERTQYISHLYLNDEFVTIQHKKQIVGNKSNVAVKLVQNSKTLGTVLFGDYKKLYLQHNTNGKLYRFSEGSVTKIKINNLHPLQYQIQQVDVPEKIKWFKFSASKLSVISNTGNIYIYDEKSLRINSVIKTDFNVNTAYIDSKNNVWVTTVNNGLIYYSSEPIKKETYSKNAITNFLCVKVSEDGQIFAGNYQGEIYEKKGKTETKYNFAENKDNNVWIRNIHFLSGKTFVVSDLALQINFQRKIRFYNELGNLLSLKSSTKLNENELILGTTSGLLKFNIQTERYEILNFSAERILDVQRINDGSFYFSADDGLYHYNINDHQHQLIVPNRLFKNDKIQHFKPGKGSEIWISTFKGNLFLVDNHKILKEYIDDKRFPNNISNLLDIEEQLWMASKSGVYILDYKNLDKCSVSKLTTSDGLTSNVINFLHFKKDTVYAATDNGISKIPVRNIRSHQKIKPYLISVKINEKSVVLDSIYHLKSDENNISLELAGVDITGHFKNFQFALNDDQFSEIEGNFLNLQLNNGINKIQIRTVDQNNYVNNQILKITFDIETPFYKAIWFWIILSFLTSSVLFYVINHDRSIRRKRKFHHEKDLQNQREKITADLHDDVGASLSSLQINSAVAQKIFDKNPAETKLILKKIESQAKNISENIGDIVWSLKSSKDEFMSLSTRIKKITSEILGSSDIHYEILIDQSIDAQITDFSARKNIILICKEALNNILKHSQAQEVCLILQKTEDHYFLEIEDDGIGFSDLDRKGNGVMNMKRRAEELGGNLKITHNTGSKLVFIFPIIR</sequence>
<name>A0A448NND5_9FLAO</name>
<evidence type="ECO:0000313" key="12">
    <source>
        <dbReference type="EMBL" id="VEH96470.1"/>
    </source>
</evidence>
<dbReference type="Proteomes" id="UP000270036">
    <property type="component" value="Chromosome"/>
</dbReference>
<keyword evidence="5" id="KW-0547">Nucleotide-binding</keyword>
<dbReference type="EMBL" id="JPEP01000001">
    <property type="protein sequence ID" value="KEY19788.1"/>
    <property type="molecule type" value="Genomic_DNA"/>
</dbReference>
<dbReference type="EC" id="2.7.13.3" evidence="2"/>
<proteinExistence type="predicted"/>
<dbReference type="SUPFAM" id="SSF50998">
    <property type="entry name" value="Quinoprotein alcohol dehydrogenase-like"/>
    <property type="match status" value="1"/>
</dbReference>
<dbReference type="Pfam" id="PF02518">
    <property type="entry name" value="HATPase_c"/>
    <property type="match status" value="1"/>
</dbReference>
<dbReference type="AlphaFoldDB" id="A0A448NND5"/>
<evidence type="ECO:0000313" key="13">
    <source>
        <dbReference type="Proteomes" id="UP000028349"/>
    </source>
</evidence>
<evidence type="ECO:0000256" key="1">
    <source>
        <dbReference type="ARBA" id="ARBA00000085"/>
    </source>
</evidence>
<dbReference type="InterPro" id="IPR015943">
    <property type="entry name" value="WD40/YVTN_repeat-like_dom_sf"/>
</dbReference>
<evidence type="ECO:0000256" key="6">
    <source>
        <dbReference type="ARBA" id="ARBA00022777"/>
    </source>
</evidence>